<evidence type="ECO:0000313" key="3">
    <source>
        <dbReference type="EMBL" id="KAJ1184602.1"/>
    </source>
</evidence>
<evidence type="ECO:0000313" key="4">
    <source>
        <dbReference type="Proteomes" id="UP001066276"/>
    </source>
</evidence>
<evidence type="ECO:0000256" key="1">
    <source>
        <dbReference type="SAM" id="MobiDB-lite"/>
    </source>
</evidence>
<reference evidence="3" key="1">
    <citation type="journal article" date="2022" name="bioRxiv">
        <title>Sequencing and chromosome-scale assembly of the giantPleurodeles waltlgenome.</title>
        <authorList>
            <person name="Brown T."/>
            <person name="Elewa A."/>
            <person name="Iarovenko S."/>
            <person name="Subramanian E."/>
            <person name="Araus A.J."/>
            <person name="Petzold A."/>
            <person name="Susuki M."/>
            <person name="Suzuki K.-i.T."/>
            <person name="Hayashi T."/>
            <person name="Toyoda A."/>
            <person name="Oliveira C."/>
            <person name="Osipova E."/>
            <person name="Leigh N.D."/>
            <person name="Simon A."/>
            <person name="Yun M.H."/>
        </authorList>
    </citation>
    <scope>NUCLEOTIDE SEQUENCE</scope>
    <source>
        <strain evidence="3">20211129_DDA</strain>
        <tissue evidence="3">Liver</tissue>
    </source>
</reference>
<dbReference type="EMBL" id="JANPWB010000005">
    <property type="protein sequence ID" value="KAJ1184602.1"/>
    <property type="molecule type" value="Genomic_DNA"/>
</dbReference>
<gene>
    <name evidence="3" type="ORF">NDU88_001406</name>
</gene>
<protein>
    <submittedName>
        <fullName evidence="3">Uncharacterized protein</fullName>
    </submittedName>
</protein>
<name>A0AAV7U6T1_PLEWA</name>
<evidence type="ECO:0000256" key="2">
    <source>
        <dbReference type="SAM" id="Phobius"/>
    </source>
</evidence>
<feature type="region of interest" description="Disordered" evidence="1">
    <location>
        <begin position="40"/>
        <end position="128"/>
    </location>
</feature>
<dbReference type="Proteomes" id="UP001066276">
    <property type="component" value="Chromosome 3_1"/>
</dbReference>
<feature type="transmembrane region" description="Helical" evidence="2">
    <location>
        <begin position="166"/>
        <end position="183"/>
    </location>
</feature>
<comment type="caution">
    <text evidence="3">The sequence shown here is derived from an EMBL/GenBank/DDBJ whole genome shotgun (WGS) entry which is preliminary data.</text>
</comment>
<sequence length="211" mass="22295">MIQAAVHKRLCLLFSSGRPELPALIGQTLQWIRESRSSLTPARAAPSRLPAHAPPHPKQQLRKVGAPGAAVKWGAVQGIRPPRGRADEPRGPAGAGVLRSGLGADTPSSSSPRERLAADGGASLPSGQPARPLRIQLCSLPLDRRSQDAGCTSAVDLSCLYWVRRVVFALGLSYGLCFLSIAAPRTLWNFVLPGISGPDSSRTPLDPSCDC</sequence>
<keyword evidence="2" id="KW-1133">Transmembrane helix</keyword>
<keyword evidence="2" id="KW-0472">Membrane</keyword>
<proteinExistence type="predicted"/>
<keyword evidence="4" id="KW-1185">Reference proteome</keyword>
<organism evidence="3 4">
    <name type="scientific">Pleurodeles waltl</name>
    <name type="common">Iberian ribbed newt</name>
    <dbReference type="NCBI Taxonomy" id="8319"/>
    <lineage>
        <taxon>Eukaryota</taxon>
        <taxon>Metazoa</taxon>
        <taxon>Chordata</taxon>
        <taxon>Craniata</taxon>
        <taxon>Vertebrata</taxon>
        <taxon>Euteleostomi</taxon>
        <taxon>Amphibia</taxon>
        <taxon>Batrachia</taxon>
        <taxon>Caudata</taxon>
        <taxon>Salamandroidea</taxon>
        <taxon>Salamandridae</taxon>
        <taxon>Pleurodelinae</taxon>
        <taxon>Pleurodeles</taxon>
    </lineage>
</organism>
<keyword evidence="2" id="KW-0812">Transmembrane</keyword>
<accession>A0AAV7U6T1</accession>
<dbReference type="AlphaFoldDB" id="A0AAV7U6T1"/>